<dbReference type="Proteomes" id="UP000069912">
    <property type="component" value="Chromosome"/>
</dbReference>
<dbReference type="EMBL" id="CP014160">
    <property type="protein sequence ID" value="AMB93644.1"/>
    <property type="molecule type" value="Genomic_DNA"/>
</dbReference>
<evidence type="ECO:0000313" key="3">
    <source>
        <dbReference type="Proteomes" id="UP000069912"/>
    </source>
</evidence>
<evidence type="ECO:0000313" key="4">
    <source>
        <dbReference type="Proteomes" id="UP000234239"/>
    </source>
</evidence>
<proteinExistence type="predicted"/>
<dbReference type="Proteomes" id="UP000234239">
    <property type="component" value="Unassembled WGS sequence"/>
</dbReference>
<keyword evidence="3" id="KW-1185">Reference proteome</keyword>
<reference evidence="1 3" key="1">
    <citation type="journal article" date="2016" name="Genome Announc.">
        <title>Complete Genome Sequences of Aerococcus christensenii CCUG 28831T, Aerococcus sanguinicola CCUG 43001T, Aerococcus urinae CCUG 36881T, Aerococcus urinaeequi CCUG 28094T, Aerococcus urinaehominis CCUG 42038 BT, and Aerococcus viridans CCUG 4311T.</title>
        <authorList>
            <person name="Carkaci D."/>
            <person name="Dargis R."/>
            <person name="Nielsen X.C."/>
            <person name="Skovgaard O."/>
            <person name="Fuursted K."/>
            <person name="Christensen J.J."/>
        </authorList>
    </citation>
    <scope>NUCLEOTIDE SEQUENCE [LARGE SCALE GENOMIC DNA]</scope>
    <source>
        <strain evidence="1 3">CCUG43001</strain>
    </source>
</reference>
<accession>A0A0X8FA98</accession>
<dbReference type="KEGG" id="asan:AWM72_02185"/>
<reference evidence="2 4" key="3">
    <citation type="submission" date="2017-12" db="EMBL/GenBank/DDBJ databases">
        <title>Phylogenetic diversity of female urinary microbiome.</title>
        <authorList>
            <person name="Thomas-White K."/>
            <person name="Wolfe A.J."/>
        </authorList>
    </citation>
    <scope>NUCLEOTIDE SEQUENCE [LARGE SCALE GENOMIC DNA]</scope>
    <source>
        <strain evidence="2 4">UMB0139</strain>
    </source>
</reference>
<dbReference type="EMBL" id="PKGY01000003">
    <property type="protein sequence ID" value="PKZ21627.1"/>
    <property type="molecule type" value="Genomic_DNA"/>
</dbReference>
<evidence type="ECO:0000313" key="1">
    <source>
        <dbReference type="EMBL" id="AMB93644.1"/>
    </source>
</evidence>
<dbReference type="RefSeq" id="WP_067972506.1">
    <property type="nucleotide sequence ID" value="NZ_CAJHKM010000004.1"/>
</dbReference>
<dbReference type="AlphaFoldDB" id="A0A0X8FA98"/>
<name>A0A0X8FA98_9LACT</name>
<protein>
    <submittedName>
        <fullName evidence="1">Uncharacterized protein</fullName>
    </submittedName>
</protein>
<gene>
    <name evidence="1" type="ORF">AWM72_02185</name>
    <name evidence="2" type="ORF">CYJ28_06910</name>
</gene>
<reference evidence="3" key="2">
    <citation type="submission" date="2016-01" db="EMBL/GenBank/DDBJ databases">
        <title>Six Aerococcus type strain genome sequencing and assembly using PacBio and Illumina Hiseq.</title>
        <authorList>
            <person name="Carkaci D."/>
            <person name="Dargis R."/>
            <person name="Nielsen X.C."/>
            <person name="Skovgaard O."/>
            <person name="Fuursted K."/>
            <person name="Christensen J.J."/>
        </authorList>
    </citation>
    <scope>NUCLEOTIDE SEQUENCE [LARGE SCALE GENOMIC DNA]</scope>
    <source>
        <strain evidence="3">CCUG43001</strain>
    </source>
</reference>
<sequence>MPRAYLGHFYWKGEIYLANDSDQEPGSHNRQPGLGIAWSQATEKSLNCGLLTFYPQAGWSSEDWEDFTHNWDLLVWHGKTLHTIGTF</sequence>
<evidence type="ECO:0000313" key="2">
    <source>
        <dbReference type="EMBL" id="PKZ21627.1"/>
    </source>
</evidence>
<organism evidence="1 3">
    <name type="scientific">Aerococcus sanguinicola</name>
    <dbReference type="NCBI Taxonomy" id="119206"/>
    <lineage>
        <taxon>Bacteria</taxon>
        <taxon>Bacillati</taxon>
        <taxon>Bacillota</taxon>
        <taxon>Bacilli</taxon>
        <taxon>Lactobacillales</taxon>
        <taxon>Aerococcaceae</taxon>
        <taxon>Aerococcus</taxon>
    </lineage>
</organism>